<dbReference type="Gene3D" id="3.20.20.140">
    <property type="entry name" value="Metal-dependent hydrolases"/>
    <property type="match status" value="1"/>
</dbReference>
<dbReference type="InterPro" id="IPR032466">
    <property type="entry name" value="Metal_Hydrolase"/>
</dbReference>
<dbReference type="InterPro" id="IPR050287">
    <property type="entry name" value="MTA/SAH_deaminase"/>
</dbReference>
<gene>
    <name evidence="3" type="primary">mtaD</name>
    <name evidence="3" type="ordered locus">STAUR_5795</name>
</gene>
<evidence type="ECO:0000313" key="3">
    <source>
        <dbReference type="EMBL" id="ADO73557.1"/>
    </source>
</evidence>
<organism evidence="3 4">
    <name type="scientific">Stigmatella aurantiaca (strain DW4/3-1)</name>
    <dbReference type="NCBI Taxonomy" id="378806"/>
    <lineage>
        <taxon>Bacteria</taxon>
        <taxon>Pseudomonadati</taxon>
        <taxon>Myxococcota</taxon>
        <taxon>Myxococcia</taxon>
        <taxon>Myxococcales</taxon>
        <taxon>Cystobacterineae</taxon>
        <taxon>Archangiaceae</taxon>
        <taxon>Stigmatella</taxon>
    </lineage>
</organism>
<dbReference type="HOGENOM" id="CLU_012358_2_0_7"/>
<dbReference type="PANTHER" id="PTHR43794">
    <property type="entry name" value="AMINOHYDROLASE SSNA-RELATED"/>
    <property type="match status" value="1"/>
</dbReference>
<reference evidence="3 4" key="1">
    <citation type="journal article" date="2011" name="Mol. Biol. Evol.">
        <title>Comparative genomic analysis of fruiting body formation in Myxococcales.</title>
        <authorList>
            <person name="Huntley S."/>
            <person name="Hamann N."/>
            <person name="Wegener-Feldbrugge S."/>
            <person name="Treuner-Lange A."/>
            <person name="Kube M."/>
            <person name="Reinhardt R."/>
            <person name="Klages S."/>
            <person name="Muller R."/>
            <person name="Ronning C.M."/>
            <person name="Nierman W.C."/>
            <person name="Sogaard-Andersen L."/>
        </authorList>
    </citation>
    <scope>NUCLEOTIDE SEQUENCE [LARGE SCALE GENOMIC DNA]</scope>
    <source>
        <strain evidence="3 4">DW4/3-1</strain>
    </source>
</reference>
<dbReference type="STRING" id="378806.STAUR_5795"/>
<evidence type="ECO:0000313" key="4">
    <source>
        <dbReference type="Proteomes" id="UP000001351"/>
    </source>
</evidence>
<dbReference type="PANTHER" id="PTHR43794:SF11">
    <property type="entry name" value="AMIDOHYDROLASE-RELATED DOMAIN-CONTAINING PROTEIN"/>
    <property type="match status" value="1"/>
</dbReference>
<keyword evidence="1" id="KW-0378">Hydrolase</keyword>
<dbReference type="OrthoDB" id="9807210at2"/>
<dbReference type="GO" id="GO:0016810">
    <property type="term" value="F:hydrolase activity, acting on carbon-nitrogen (but not peptide) bonds"/>
    <property type="evidence" value="ECO:0007669"/>
    <property type="project" value="InterPro"/>
</dbReference>
<dbReference type="KEGG" id="sur:STAUR_5795"/>
<dbReference type="Pfam" id="PF01979">
    <property type="entry name" value="Amidohydro_1"/>
    <property type="match status" value="1"/>
</dbReference>
<name>E3FXE4_STIAD</name>
<dbReference type="AlphaFoldDB" id="E3FXE4"/>
<dbReference type="SUPFAM" id="SSF51338">
    <property type="entry name" value="Composite domain of metallo-dependent hydrolases"/>
    <property type="match status" value="1"/>
</dbReference>
<dbReference type="eggNOG" id="COG0402">
    <property type="taxonomic scope" value="Bacteria"/>
</dbReference>
<evidence type="ECO:0000256" key="1">
    <source>
        <dbReference type="ARBA" id="ARBA00022801"/>
    </source>
</evidence>
<accession>E3FXE4</accession>
<feature type="domain" description="Amidohydrolase-related" evidence="2">
    <location>
        <begin position="56"/>
        <end position="403"/>
    </location>
</feature>
<keyword evidence="4" id="KW-1185">Reference proteome</keyword>
<proteinExistence type="predicted"/>
<dbReference type="SUPFAM" id="SSF51556">
    <property type="entry name" value="Metallo-dependent hydrolases"/>
    <property type="match status" value="1"/>
</dbReference>
<dbReference type="CDD" id="cd01298">
    <property type="entry name" value="ATZ_TRZ_like"/>
    <property type="match status" value="1"/>
</dbReference>
<dbReference type="Proteomes" id="UP000001351">
    <property type="component" value="Chromosome"/>
</dbReference>
<sequence length="444" mass="48354">MSERIIIRNGIVVTLNDAGDVHFGGTVVVEGDRIARVGDASVSAEGARVIEANGRIVMPGLVDLHYHTALGKGYSDHLPLWEYLQTCWYPIIRALSPEDAYWAALASYSESIKCGVTTVNDMYRQIESLADAAEKIGIRAVLSNDVATDEHELDTLADNERAFKAKNGSANGRIKVVVGIEWLPLASEQLLRDARALARQLGTGIHIHLNESLGEVESSKQKFGRRPTEVAYDCGILGPDCVAAHCVWLSDAEIALMRETRTHISHNPSSNAKLGNGIARLPEMRAAGINVGLGHDAAECNNSRDMFEVMKFTSLIHRATRVDASLLQAPEILRMATRNGAAALGIGAGELSPGKKADIVIVNTQNQMFTPLVSGNKEHVYSHLVFAANGSCVETVLVDGRVVYKDREFVTIDEREVLEQANRSFHRVLGRMKVPPPHAARQEG</sequence>
<dbReference type="EMBL" id="CP002271">
    <property type="protein sequence ID" value="ADO73557.1"/>
    <property type="molecule type" value="Genomic_DNA"/>
</dbReference>
<evidence type="ECO:0000259" key="2">
    <source>
        <dbReference type="Pfam" id="PF01979"/>
    </source>
</evidence>
<protein>
    <submittedName>
        <fullName evidence="3">5-methylthioadenosine/S-adenosylhomocysteine deaminase</fullName>
    </submittedName>
</protein>
<dbReference type="InterPro" id="IPR006680">
    <property type="entry name" value="Amidohydro-rel"/>
</dbReference>
<dbReference type="InterPro" id="IPR011059">
    <property type="entry name" value="Metal-dep_hydrolase_composite"/>
</dbReference>
<dbReference type="Gene3D" id="2.30.40.10">
    <property type="entry name" value="Urease, subunit C, domain 1"/>
    <property type="match status" value="1"/>
</dbReference>
<dbReference type="RefSeq" id="WP_013376974.1">
    <property type="nucleotide sequence ID" value="NC_014623.1"/>
</dbReference>